<protein>
    <recommendedName>
        <fullName evidence="3">FAD-dependent oxidoreductase</fullName>
    </recommendedName>
</protein>
<dbReference type="PANTHER" id="PTHR16128:SF5">
    <property type="entry name" value="FAD_NAD(P)-BINDING OXIDOREDUCTASE FAMILY PROTEIN"/>
    <property type="match status" value="1"/>
</dbReference>
<dbReference type="AlphaFoldDB" id="A0A437Q4P2"/>
<dbReference type="Proteomes" id="UP000282818">
    <property type="component" value="Unassembled WGS sequence"/>
</dbReference>
<accession>A0A437Q4P2</accession>
<evidence type="ECO:0000313" key="1">
    <source>
        <dbReference type="EMBL" id="RVU29480.1"/>
    </source>
</evidence>
<keyword evidence="2" id="KW-1185">Reference proteome</keyword>
<evidence type="ECO:0008006" key="3">
    <source>
        <dbReference type="Google" id="ProtNLM"/>
    </source>
</evidence>
<evidence type="ECO:0000313" key="2">
    <source>
        <dbReference type="Proteomes" id="UP000282818"/>
    </source>
</evidence>
<name>A0A437Q4P2_9GAMM</name>
<dbReference type="Gene3D" id="3.90.660.10">
    <property type="match status" value="1"/>
</dbReference>
<dbReference type="SUPFAM" id="SSF51905">
    <property type="entry name" value="FAD/NAD(P)-binding domain"/>
    <property type="match status" value="1"/>
</dbReference>
<dbReference type="InterPro" id="IPR036188">
    <property type="entry name" value="FAD/NAD-bd_sf"/>
</dbReference>
<gene>
    <name evidence="1" type="ORF">EOE65_16180</name>
</gene>
<comment type="caution">
    <text evidence="1">The sequence shown here is derived from an EMBL/GenBank/DDBJ whole genome shotgun (WGS) entry which is preliminary data.</text>
</comment>
<dbReference type="EMBL" id="SACQ01000009">
    <property type="protein sequence ID" value="RVU29480.1"/>
    <property type="molecule type" value="Genomic_DNA"/>
</dbReference>
<reference evidence="1 2" key="1">
    <citation type="submission" date="2019-01" db="EMBL/GenBank/DDBJ databases">
        <authorList>
            <person name="Chen W.-M."/>
        </authorList>
    </citation>
    <scope>NUCLEOTIDE SEQUENCE [LARGE SCALE GENOMIC DNA]</scope>
    <source>
        <strain evidence="1 2">HPM-16</strain>
    </source>
</reference>
<dbReference type="Gene3D" id="3.50.50.60">
    <property type="entry name" value="FAD/NAD(P)-binding domain"/>
    <property type="match status" value="1"/>
</dbReference>
<dbReference type="Pfam" id="PF13450">
    <property type="entry name" value="NAD_binding_8"/>
    <property type="match status" value="1"/>
</dbReference>
<proteinExistence type="predicted"/>
<sequence length="342" mass="37600">MCWQQLATSRTRYDIEILKMSDIQNAAIIGAGLAGCYLAQQLTKAGIATTVFEKSRGTGGRLSSCRLGEGSADLGAPYFDATTDEFRDWIKTQPNIVQWCDISSPATSAPTRYTATPRQSALTRALLSDSTLCAATRIASIQEHTDGRKQLTTDDQQTYGPFDAVFVCAPAQQAAYLLSPAPDFADIASRVQPTMNWVIVIEVEVEDSTEVNHYEAPHLVIARAIKDSAKPGRKASAEHRETWMIEADADWSRVHEDADADWVYETLLSAFAAILARPFNVTGKRTHRWLYSRHINPVIGSLWSEESRIGACGDWLDIGGVEGAWRSAHDLSQRVLAHTKAG</sequence>
<organism evidence="1 2">
    <name type="scientific">Neptunomonas marina</name>
    <dbReference type="NCBI Taxonomy" id="1815562"/>
    <lineage>
        <taxon>Bacteria</taxon>
        <taxon>Pseudomonadati</taxon>
        <taxon>Pseudomonadota</taxon>
        <taxon>Gammaproteobacteria</taxon>
        <taxon>Oceanospirillales</taxon>
        <taxon>Oceanospirillaceae</taxon>
        <taxon>Neptunomonas</taxon>
    </lineage>
</organism>
<dbReference type="PANTHER" id="PTHR16128">
    <property type="entry name" value="FAD/NAD(P)-BINDING OXIDOREDUCTASE FAMILY PROTEIN"/>
    <property type="match status" value="1"/>
</dbReference>